<dbReference type="Pfam" id="PF00069">
    <property type="entry name" value="Pkinase"/>
    <property type="match status" value="1"/>
</dbReference>
<dbReference type="Gene3D" id="1.25.40.20">
    <property type="entry name" value="Ankyrin repeat-containing domain"/>
    <property type="match status" value="3"/>
</dbReference>
<dbReference type="PANTHER" id="PTHR24198">
    <property type="entry name" value="ANKYRIN REPEAT AND PROTEIN KINASE DOMAIN-CONTAINING PROTEIN"/>
    <property type="match status" value="1"/>
</dbReference>
<dbReference type="InterPro" id="IPR008271">
    <property type="entry name" value="Ser/Thr_kinase_AS"/>
</dbReference>
<accession>A0A7C8MQ99</accession>
<feature type="compositionally biased region" description="Basic and acidic residues" evidence="4">
    <location>
        <begin position="1087"/>
        <end position="1099"/>
    </location>
</feature>
<evidence type="ECO:0000313" key="7">
    <source>
        <dbReference type="Proteomes" id="UP000481858"/>
    </source>
</evidence>
<evidence type="ECO:0000256" key="1">
    <source>
        <dbReference type="ARBA" id="ARBA00022737"/>
    </source>
</evidence>
<dbReference type="SUPFAM" id="SSF56112">
    <property type="entry name" value="Protein kinase-like (PK-like)"/>
    <property type="match status" value="1"/>
</dbReference>
<comment type="caution">
    <text evidence="6">The sequence shown here is derived from an EMBL/GenBank/DDBJ whole genome shotgun (WGS) entry which is preliminary data.</text>
</comment>
<dbReference type="Gene3D" id="1.10.510.10">
    <property type="entry name" value="Transferase(Phosphotransferase) domain 1"/>
    <property type="match status" value="1"/>
</dbReference>
<dbReference type="PROSITE" id="PS50088">
    <property type="entry name" value="ANK_REPEAT"/>
    <property type="match status" value="4"/>
</dbReference>
<dbReference type="Pfam" id="PF00023">
    <property type="entry name" value="Ank"/>
    <property type="match status" value="1"/>
</dbReference>
<keyword evidence="7" id="KW-1185">Reference proteome</keyword>
<dbReference type="InterPro" id="IPR036770">
    <property type="entry name" value="Ankyrin_rpt-contain_sf"/>
</dbReference>
<dbReference type="SMART" id="SM00220">
    <property type="entry name" value="S_TKc"/>
    <property type="match status" value="1"/>
</dbReference>
<dbReference type="PROSITE" id="PS50297">
    <property type="entry name" value="ANK_REP_REGION"/>
    <property type="match status" value="3"/>
</dbReference>
<feature type="repeat" description="ANK" evidence="3">
    <location>
        <begin position="607"/>
        <end position="639"/>
    </location>
</feature>
<evidence type="ECO:0000256" key="3">
    <source>
        <dbReference type="PROSITE-ProRule" id="PRU00023"/>
    </source>
</evidence>
<evidence type="ECO:0000259" key="5">
    <source>
        <dbReference type="PROSITE" id="PS50011"/>
    </source>
</evidence>
<dbReference type="InterPro" id="IPR000719">
    <property type="entry name" value="Prot_kinase_dom"/>
</dbReference>
<dbReference type="PROSITE" id="PS00108">
    <property type="entry name" value="PROTEIN_KINASE_ST"/>
    <property type="match status" value="1"/>
</dbReference>
<evidence type="ECO:0000313" key="6">
    <source>
        <dbReference type="EMBL" id="KAF2965355.1"/>
    </source>
</evidence>
<dbReference type="PROSITE" id="PS50011">
    <property type="entry name" value="PROTEIN_KINASE_DOM"/>
    <property type="match status" value="1"/>
</dbReference>
<reference evidence="6 7" key="1">
    <citation type="submission" date="2019-12" db="EMBL/GenBank/DDBJ databases">
        <title>Draft genome sequence of the ascomycete Xylaria multiplex DSM 110363.</title>
        <authorList>
            <person name="Buettner E."/>
            <person name="Kellner H."/>
        </authorList>
    </citation>
    <scope>NUCLEOTIDE SEQUENCE [LARGE SCALE GENOMIC DNA]</scope>
    <source>
        <strain evidence="6 7">DSM 110363</strain>
    </source>
</reference>
<evidence type="ECO:0000256" key="2">
    <source>
        <dbReference type="ARBA" id="ARBA00023043"/>
    </source>
</evidence>
<feature type="repeat" description="ANK" evidence="3">
    <location>
        <begin position="851"/>
        <end position="883"/>
    </location>
</feature>
<keyword evidence="2 3" id="KW-0040">ANK repeat</keyword>
<dbReference type="PANTHER" id="PTHR24198:SF165">
    <property type="entry name" value="ANKYRIN REPEAT-CONTAINING PROTEIN-RELATED"/>
    <property type="match status" value="1"/>
</dbReference>
<proteinExistence type="predicted"/>
<dbReference type="GO" id="GO:0005524">
    <property type="term" value="F:ATP binding"/>
    <property type="evidence" value="ECO:0007669"/>
    <property type="project" value="InterPro"/>
</dbReference>
<dbReference type="OrthoDB" id="4062651at2759"/>
<protein>
    <recommendedName>
        <fullName evidence="5">Protein kinase domain-containing protein</fullName>
    </recommendedName>
</protein>
<feature type="domain" description="Protein kinase" evidence="5">
    <location>
        <begin position="67"/>
        <end position="355"/>
    </location>
</feature>
<evidence type="ECO:0000256" key="4">
    <source>
        <dbReference type="SAM" id="MobiDB-lite"/>
    </source>
</evidence>
<dbReference type="Pfam" id="PF13857">
    <property type="entry name" value="Ank_5"/>
    <property type="match status" value="1"/>
</dbReference>
<organism evidence="6 7">
    <name type="scientific">Xylaria multiplex</name>
    <dbReference type="NCBI Taxonomy" id="323545"/>
    <lineage>
        <taxon>Eukaryota</taxon>
        <taxon>Fungi</taxon>
        <taxon>Dikarya</taxon>
        <taxon>Ascomycota</taxon>
        <taxon>Pezizomycotina</taxon>
        <taxon>Sordariomycetes</taxon>
        <taxon>Xylariomycetidae</taxon>
        <taxon>Xylariales</taxon>
        <taxon>Xylariaceae</taxon>
        <taxon>Xylaria</taxon>
    </lineage>
</organism>
<dbReference type="SUPFAM" id="SSF48403">
    <property type="entry name" value="Ankyrin repeat"/>
    <property type="match status" value="2"/>
</dbReference>
<sequence length="1126" mass="124659">MSSTLSSTGVGLSFAAYISDISAHHSKFRSLTLPNPEDEDSSCAQLPIAELAVLIYKLWIRGPCFTVPPLTHIGSGAQFIVREGSIGFFDNPASGLRTVALKTPKFILDAKSRLNLSESAVRRQVRDFLIEVAALRHPKLRRHENIVSVIGWGIDNNNWHRPPFIALELADDDLEAILSSKEALSLQTKSNLINDIAAALDVIHEIGLIHGDLKPENILVFKRGARWIAKLSDFGSGADLSKGGELAGRGTVGWRAPELRRHYEEGEELDPLLLDRLDAYSFGLVTLALICRFTTAPPSGEEEGVLDAALTNIKNQEDITPEYEQIYAKLLGLCLCSDAQYRPQWILPLLSEETNDEEKNIEFTPDLSQLAIHDNGVETEDEDEVSSISSSGSSVLSSDYEHWNWELPDLELELVYPLMYAFLEDEGSLSPETAFAVFLKWVEGGPGPTDDPTASAPWARLLHAAAVGGVQQARALIFRYYEFQGYELNDDIKSKAVDWPLESISTGALAFSNEVRKMDSLRFDAALKQFQESGGFNQYYSEMSPQVLQEHLNPLPSIPLSLESLREPLNRWGDRLPHILASFNHTEAINTLKSIMTRECINMRNNLGETPLYRACECGAFETVIFLLELGANPSIRPHHKGPSCLHWLFVFHPDHIDPVARRLIEKGASTNILTTQRVKMFHYPFMLPIGSPLHWAVRLGCVEAVRALLSHGADPLLRDGERQFIFVSTEPDIRPETPDDIPHQEFILGPSAGSSAVDLAVQSWNADMLELLLEYRSDIPDTVTDGIGVPHHLIAGDFCWISDHSTSRFYAPYVRGTPETQAAMLKRTLQVLRQHGFEIDSLAPAWRSGRTSTVLMLAVYAGKIDLVEMLLEAGADANIIDSDGRSALMYMGVRYGVEFSGEVSDQEAFQTRMTKLLLSYGARTDIRDHQGYSPALVLSAHYLCAATRVLLENGAPADDAVTCSDTNHDDVADFPIFGHLAWALSTNADEDVENAVCAHDGEMTSMLRAYVVPLLRATRDHGEFDRNTLLHEIALCGLIESATVLLEAGADVNPVTRKPGKLPRTPLDALRNFIDSPANKGSRGMSKAEADKRDRRSENMVGLLRRYGAKQVHELEGRDSVGESE</sequence>
<feature type="repeat" description="ANK" evidence="3">
    <location>
        <begin position="692"/>
        <end position="721"/>
    </location>
</feature>
<feature type="region of interest" description="Disordered" evidence="4">
    <location>
        <begin position="1073"/>
        <end position="1106"/>
    </location>
</feature>
<dbReference type="Pfam" id="PF12796">
    <property type="entry name" value="Ank_2"/>
    <property type="match status" value="1"/>
</dbReference>
<dbReference type="Proteomes" id="UP000481858">
    <property type="component" value="Unassembled WGS sequence"/>
</dbReference>
<dbReference type="EMBL" id="WUBL01000118">
    <property type="protein sequence ID" value="KAF2965355.1"/>
    <property type="molecule type" value="Genomic_DNA"/>
</dbReference>
<keyword evidence="1" id="KW-0677">Repeat</keyword>
<dbReference type="InterPro" id="IPR011009">
    <property type="entry name" value="Kinase-like_dom_sf"/>
</dbReference>
<dbReference type="InterPro" id="IPR002110">
    <property type="entry name" value="Ankyrin_rpt"/>
</dbReference>
<dbReference type="AlphaFoldDB" id="A0A7C8MQ99"/>
<dbReference type="SMART" id="SM00248">
    <property type="entry name" value="ANK"/>
    <property type="match status" value="7"/>
</dbReference>
<gene>
    <name evidence="6" type="ORF">GQX73_g8234</name>
</gene>
<dbReference type="GO" id="GO:0004672">
    <property type="term" value="F:protein kinase activity"/>
    <property type="evidence" value="ECO:0007669"/>
    <property type="project" value="InterPro"/>
</dbReference>
<dbReference type="InParanoid" id="A0A7C8MQ99"/>
<feature type="repeat" description="ANK" evidence="3">
    <location>
        <begin position="1026"/>
        <end position="1058"/>
    </location>
</feature>
<name>A0A7C8MQ99_9PEZI</name>